<feature type="region of interest" description="Disordered" evidence="3">
    <location>
        <begin position="359"/>
        <end position="378"/>
    </location>
</feature>
<evidence type="ECO:0000313" key="6">
    <source>
        <dbReference type="Proteomes" id="UP001589867"/>
    </source>
</evidence>
<comment type="caution">
    <text evidence="5">The sequence shown here is derived from an EMBL/GenBank/DDBJ whole genome shotgun (WGS) entry which is preliminary data.</text>
</comment>
<evidence type="ECO:0000256" key="3">
    <source>
        <dbReference type="SAM" id="MobiDB-lite"/>
    </source>
</evidence>
<sequence>MPDTQNFDRQSMSQSFHPKRGFHGVVDLAAPREMLAAAIRRYDVPGAQLVVYHEEKLAAACAGVERVDTSREVRPNSRFPFGSVTKAFTATVVMQLVSDGDLELDAPVAEYVPELRDGSPDWRQVTLRQVLSHTSGAVADHGVDDSTESSLRSYVVSCRDVSGVCPPGAAFSYSNTGYVVAGRCVEQVTGYGWWPAVESFLSRPLGLGLGCLTDGATRRGMVAGHAVSAGRAWPVEVELPTTWAPAGGLAGSAADLVALAQLHLGVRQRALLSPATASEMREPVGPAQPVGLAAGWGLGVALYGGGWVGHDGTLDGVVCNLRWHPDTSTAVGFVANATSGSDLWEDLAGGLVESGFPSGLAEGDRPTPAELPVDRSSGYPGEYANGRTTFRVYVDDDGALKLTETAGFSARLAVNAGDYFTVHRRDTLERPHSGKFLRDLTGRVGALQISGRIARRIEGITAGTGAARSAASGRGHRDGGAHPGVVAAT</sequence>
<evidence type="ECO:0000313" key="5">
    <source>
        <dbReference type="EMBL" id="MFC0530983.1"/>
    </source>
</evidence>
<proteinExistence type="predicted"/>
<dbReference type="Pfam" id="PF00144">
    <property type="entry name" value="Beta-lactamase"/>
    <property type="match status" value="1"/>
</dbReference>
<protein>
    <submittedName>
        <fullName evidence="5">Serine hydrolase domain-containing protein</fullName>
        <ecNumber evidence="5">3.-.-.-</ecNumber>
    </submittedName>
</protein>
<feature type="region of interest" description="Disordered" evidence="3">
    <location>
        <begin position="468"/>
        <end position="489"/>
    </location>
</feature>
<evidence type="ECO:0000259" key="4">
    <source>
        <dbReference type="Pfam" id="PF00144"/>
    </source>
</evidence>
<name>A0ABV6M983_9ACTN</name>
<keyword evidence="5" id="KW-0378">Hydrolase</keyword>
<keyword evidence="2" id="KW-0472">Membrane</keyword>
<dbReference type="PANTHER" id="PTHR46825">
    <property type="entry name" value="D-ALANYL-D-ALANINE-CARBOXYPEPTIDASE/ENDOPEPTIDASE AMPH"/>
    <property type="match status" value="1"/>
</dbReference>
<dbReference type="EC" id="3.-.-.-" evidence="5"/>
<reference evidence="5 6" key="1">
    <citation type="submission" date="2024-09" db="EMBL/GenBank/DDBJ databases">
        <authorList>
            <person name="Sun Q."/>
            <person name="Mori K."/>
        </authorList>
    </citation>
    <scope>NUCLEOTIDE SEQUENCE [LARGE SCALE GENOMIC DNA]</scope>
    <source>
        <strain evidence="5 6">TBRC 3947</strain>
    </source>
</reference>
<dbReference type="InterPro" id="IPR012338">
    <property type="entry name" value="Beta-lactam/transpept-like"/>
</dbReference>
<accession>A0ABV6M983</accession>
<dbReference type="InterPro" id="IPR001466">
    <property type="entry name" value="Beta-lactam-related"/>
</dbReference>
<keyword evidence="6" id="KW-1185">Reference proteome</keyword>
<dbReference type="GO" id="GO:0016787">
    <property type="term" value="F:hydrolase activity"/>
    <property type="evidence" value="ECO:0007669"/>
    <property type="project" value="UniProtKB-KW"/>
</dbReference>
<feature type="domain" description="Beta-lactamase-related" evidence="4">
    <location>
        <begin position="36"/>
        <end position="340"/>
    </location>
</feature>
<dbReference type="RefSeq" id="WP_377254612.1">
    <property type="nucleotide sequence ID" value="NZ_JBHLUH010000054.1"/>
</dbReference>
<dbReference type="Gene3D" id="3.40.710.10">
    <property type="entry name" value="DD-peptidase/beta-lactamase superfamily"/>
    <property type="match status" value="1"/>
</dbReference>
<dbReference type="Proteomes" id="UP001589867">
    <property type="component" value="Unassembled WGS sequence"/>
</dbReference>
<dbReference type="EMBL" id="JBHLUH010000054">
    <property type="protein sequence ID" value="MFC0530983.1"/>
    <property type="molecule type" value="Genomic_DNA"/>
</dbReference>
<gene>
    <name evidence="5" type="ORF">ACFFIA_25405</name>
</gene>
<evidence type="ECO:0000256" key="1">
    <source>
        <dbReference type="ARBA" id="ARBA00004370"/>
    </source>
</evidence>
<organism evidence="5 6">
    <name type="scientific">Phytohabitans kaempferiae</name>
    <dbReference type="NCBI Taxonomy" id="1620943"/>
    <lineage>
        <taxon>Bacteria</taxon>
        <taxon>Bacillati</taxon>
        <taxon>Actinomycetota</taxon>
        <taxon>Actinomycetes</taxon>
        <taxon>Micromonosporales</taxon>
        <taxon>Micromonosporaceae</taxon>
    </lineage>
</organism>
<comment type="subcellular location">
    <subcellularLocation>
        <location evidence="1">Membrane</location>
    </subcellularLocation>
</comment>
<dbReference type="PANTHER" id="PTHR46825:SF11">
    <property type="entry name" value="PENICILLIN-BINDING PROTEIN 4"/>
    <property type="match status" value="1"/>
</dbReference>
<dbReference type="InterPro" id="IPR050491">
    <property type="entry name" value="AmpC-like"/>
</dbReference>
<dbReference type="SUPFAM" id="SSF56601">
    <property type="entry name" value="beta-lactamase/transpeptidase-like"/>
    <property type="match status" value="1"/>
</dbReference>
<evidence type="ECO:0000256" key="2">
    <source>
        <dbReference type="ARBA" id="ARBA00023136"/>
    </source>
</evidence>